<dbReference type="SUPFAM" id="SSF55486">
    <property type="entry name" value="Metalloproteases ('zincins'), catalytic domain"/>
    <property type="match status" value="1"/>
</dbReference>
<name>A0ABX2X0L6_9FLAO</name>
<dbReference type="InterPro" id="IPR001590">
    <property type="entry name" value="Peptidase_M12B"/>
</dbReference>
<accession>A0ABX2X0L6</accession>
<evidence type="ECO:0000313" key="3">
    <source>
        <dbReference type="EMBL" id="OCA69224.1"/>
    </source>
</evidence>
<dbReference type="Gene3D" id="3.40.390.10">
    <property type="entry name" value="Collagenase (Catalytic Domain)"/>
    <property type="match status" value="1"/>
</dbReference>
<evidence type="ECO:0000313" key="4">
    <source>
        <dbReference type="Proteomes" id="UP000093508"/>
    </source>
</evidence>
<proteinExistence type="predicted"/>
<reference evidence="3 4" key="1">
    <citation type="submission" date="2016-07" db="EMBL/GenBank/DDBJ databases">
        <authorList>
            <person name="Jeong J.-J."/>
            <person name="Kim D.W."/>
            <person name="Sang M.K."/>
            <person name="Choi I.-G."/>
            <person name="Kim K.D."/>
        </authorList>
    </citation>
    <scope>NUCLEOTIDE SEQUENCE [LARGE SCALE GENOMIC DNA]</scope>
    <source>
        <strain evidence="3 4">C-26</strain>
    </source>
</reference>
<dbReference type="Proteomes" id="UP000093508">
    <property type="component" value="Unassembled WGS sequence"/>
</dbReference>
<dbReference type="RefSeq" id="WP_066700396.1">
    <property type="nucleotide sequence ID" value="NZ_FRBM01000003.1"/>
</dbReference>
<evidence type="ECO:0000259" key="2">
    <source>
        <dbReference type="PROSITE" id="PS50215"/>
    </source>
</evidence>
<protein>
    <recommendedName>
        <fullName evidence="2">Peptidase M12B domain-containing protein</fullName>
    </recommendedName>
</protein>
<keyword evidence="1" id="KW-0732">Signal</keyword>
<feature type="domain" description="Peptidase M12B" evidence="2">
    <location>
        <begin position="212"/>
        <end position="399"/>
    </location>
</feature>
<comment type="caution">
    <text evidence="3">The sequence shown here is derived from an EMBL/GenBank/DDBJ whole genome shotgun (WGS) entry which is preliminary data.</text>
</comment>
<dbReference type="EMBL" id="MAYF01000359">
    <property type="protein sequence ID" value="OCA69224.1"/>
    <property type="molecule type" value="Genomic_DNA"/>
</dbReference>
<feature type="signal peptide" evidence="1">
    <location>
        <begin position="1"/>
        <end position="24"/>
    </location>
</feature>
<sequence length="1021" mass="107188">MNKKIRPFLVGVFVTVASSQMVYAQRGFFKSISNDETAGKVKPIFVENLNKYSVLEMDKFGLKNYLATAPSTGKYTTPGISLDIPLPNGKTETFIIQESSVLTPELQALHTDIRTYKGKGTQNPGYKIRLSLTPEGFDAIILGVGGDAVIIEKIKNTNNLYKSYFSRDALMPVKPASQSRCGTGSDLTKLTSKVSGKTALQSAKFSNGTEIKKFRLAIAATGEYTAAFGGGSASAALATIVAYINEVNAVYESELGVTFQLVSGTNIIYTNPATDPYTATSQSTMLDENQANLDAVIGSSNYDVGHVFGAGGSGSGGGIASTPAVCDNASKGSGVSNIGDEVSYARIFSIQLIAHEIGHQFGMGHSYNSNIPVCTTRDYTTSVEPGSGATVMSYGFTCSNSNPADGVVGDDDYSDTYSGGKKIGPFLNFHVSSIKQALDHIATVSCYTTTASGNTAPVINPMQASYTIPKSTPFYLKGTAYDGNNDPLSYSWEGTDISDLQDVGGNPPPSLDASILENTTHPPFFRSYPPVTTGTDPGLRYYPLLSAVLAGTNNSRGDKLPSVAFNTKHTLTVRDGNGGTTTQDVVVNVDNSGPFLITNDPSGNYTAGNNLPVTWSVNGTNNAPVNCKLVDILLSTDGGNTFTVLASALPNSGSAAVTLPNIATTQARIKIAPSTSTASGNVPSVFFDISNTNFAIQSAACIPYTGQLMTSGNTYCLNGNLTVSSNITIPNEATLIIQSGQLQSVDIQVNGNLEINDGASVKSTGSITIGVHGSNKNSRVKLGTKSFLSLTGSVSQGDPSFAGLYQGVTSIIEMGTNSVVEICGTFTQQSTTYPFIKYVGLSTGKAYCIAKADVSGGNGSVLSNDNQIIGIAMGSVTSLSAGAASFCGPNATKAMCPALWPSGLSEDKFSCGNAPDIVDKINAFCTKPAATGTSSEVTRLGITVQDKANGWPEKVPNGFIAMESKNKGFVITRVLHVSQTPQPGDSVTDPKEGMILYDMQDKCIKLYNGTEWKCIQRSCND</sequence>
<gene>
    <name evidence="3" type="ORF">BBH99_14810</name>
</gene>
<feature type="chain" id="PRO_5045775701" description="Peptidase M12B domain-containing protein" evidence="1">
    <location>
        <begin position="25"/>
        <end position="1021"/>
    </location>
</feature>
<dbReference type="InterPro" id="IPR024079">
    <property type="entry name" value="MetalloPept_cat_dom_sf"/>
</dbReference>
<dbReference type="Pfam" id="PF13583">
    <property type="entry name" value="Reprolysin_4"/>
    <property type="match status" value="1"/>
</dbReference>
<evidence type="ECO:0000256" key="1">
    <source>
        <dbReference type="SAM" id="SignalP"/>
    </source>
</evidence>
<organism evidence="3 4">
    <name type="scientific">Chryseobacterium contaminans</name>
    <dbReference type="NCBI Taxonomy" id="1423959"/>
    <lineage>
        <taxon>Bacteria</taxon>
        <taxon>Pseudomonadati</taxon>
        <taxon>Bacteroidota</taxon>
        <taxon>Flavobacteriia</taxon>
        <taxon>Flavobacteriales</taxon>
        <taxon>Weeksellaceae</taxon>
        <taxon>Chryseobacterium group</taxon>
        <taxon>Chryseobacterium</taxon>
    </lineage>
</organism>
<dbReference type="PROSITE" id="PS50215">
    <property type="entry name" value="ADAM_MEPRO"/>
    <property type="match status" value="1"/>
</dbReference>
<keyword evidence="4" id="KW-1185">Reference proteome</keyword>